<dbReference type="GO" id="GO:0002196">
    <property type="term" value="F:Ser-tRNA(Ala) deacylase activity"/>
    <property type="evidence" value="ECO:0007669"/>
    <property type="project" value="TreeGrafter"/>
</dbReference>
<keyword evidence="5" id="KW-0436">Ligase</keyword>
<dbReference type="GO" id="GO:0000166">
    <property type="term" value="F:nucleotide binding"/>
    <property type="evidence" value="ECO:0007669"/>
    <property type="project" value="InterPro"/>
</dbReference>
<sequence length="441" mass="47444">MTLVDPVHQGQVVGALACQKDSYLKKLDTEVVACVRAAPPSPSQNRPGKKKSRANEETSTHSDVWLIEFADSVLFPEGGGQPSDHGIIVPLVEEQEPIPILFVQRQGLRCVCYSPKPLDVGTKVRQELDFGRRWDHMQQHTGQHLLSAVLQSDHQLQTLGWGMGSNGGMNYVDLPSKPSQEQMQAAQDRCNELIRDNLSITVDTPADAKTERLPGDYDTENGPVRVISIGGLDRNTCCGTHLAQTSHTSLILLHFTQPVHSTNTRLFFSVGDRAINASAASIDAVRRMAKMTGSPNTPADVVSSVQKATDTAADLKKQEKRLLSELAKLEGAIARATLESGKNAWVHRTLGGLEYLNMVAAEAKGVARERGVLVLASGEGQSGGALLIIGLPDAVQDLSAKAQQIATSVKGGGKGEKWQGKATAWGKGELESLKELVTENS</sequence>
<dbReference type="SUPFAM" id="SSF50447">
    <property type="entry name" value="Translation proteins"/>
    <property type="match status" value="1"/>
</dbReference>
<proteinExistence type="predicted"/>
<evidence type="ECO:0000256" key="4">
    <source>
        <dbReference type="SAM" id="MobiDB-lite"/>
    </source>
</evidence>
<evidence type="ECO:0000256" key="3">
    <source>
        <dbReference type="SAM" id="Coils"/>
    </source>
</evidence>
<comment type="caution">
    <text evidence="5">The sequence shown here is derived from an EMBL/GenBank/DDBJ whole genome shotgun (WGS) entry which is preliminary data.</text>
</comment>
<accession>A0A8K0WJK5</accession>
<name>A0A8K0WJK5_9HYPO</name>
<dbReference type="EMBL" id="JAGPNK010000032">
    <property type="protein sequence ID" value="KAH7303547.1"/>
    <property type="molecule type" value="Genomic_DNA"/>
</dbReference>
<dbReference type="PANTHER" id="PTHR43462">
    <property type="entry name" value="ALANYL-TRNA EDITING PROTEIN"/>
    <property type="match status" value="1"/>
</dbReference>
<dbReference type="InterPro" id="IPR009000">
    <property type="entry name" value="Transl_B-barrel_sf"/>
</dbReference>
<dbReference type="Gene3D" id="2.40.30.130">
    <property type="match status" value="1"/>
</dbReference>
<protein>
    <submittedName>
        <fullName evidence="5">Threonyl/alanyl tRNA synthetase</fullName>
    </submittedName>
</protein>
<evidence type="ECO:0000313" key="5">
    <source>
        <dbReference type="EMBL" id="KAH7303547.1"/>
    </source>
</evidence>
<dbReference type="OrthoDB" id="288942at2759"/>
<reference evidence="5" key="1">
    <citation type="journal article" date="2021" name="Nat. Commun.">
        <title>Genetic determinants of endophytism in the Arabidopsis root mycobiome.</title>
        <authorList>
            <person name="Mesny F."/>
            <person name="Miyauchi S."/>
            <person name="Thiergart T."/>
            <person name="Pickel B."/>
            <person name="Atanasova L."/>
            <person name="Karlsson M."/>
            <person name="Huettel B."/>
            <person name="Barry K.W."/>
            <person name="Haridas S."/>
            <person name="Chen C."/>
            <person name="Bauer D."/>
            <person name="Andreopoulos W."/>
            <person name="Pangilinan J."/>
            <person name="LaButti K."/>
            <person name="Riley R."/>
            <person name="Lipzen A."/>
            <person name="Clum A."/>
            <person name="Drula E."/>
            <person name="Henrissat B."/>
            <person name="Kohler A."/>
            <person name="Grigoriev I.V."/>
            <person name="Martin F.M."/>
            <person name="Hacquard S."/>
        </authorList>
    </citation>
    <scope>NUCLEOTIDE SEQUENCE</scope>
    <source>
        <strain evidence="5">MPI-CAGE-CH-0235</strain>
    </source>
</reference>
<dbReference type="InterPro" id="IPR018163">
    <property type="entry name" value="Thr/Ala-tRNA-synth_IIc_edit"/>
</dbReference>
<dbReference type="PANTHER" id="PTHR43462:SF1">
    <property type="entry name" value="ALANYL-TRNA EDITING PROTEIN AARSD1"/>
    <property type="match status" value="1"/>
</dbReference>
<organism evidence="5 6">
    <name type="scientific">Stachybotrys elegans</name>
    <dbReference type="NCBI Taxonomy" id="80388"/>
    <lineage>
        <taxon>Eukaryota</taxon>
        <taxon>Fungi</taxon>
        <taxon>Dikarya</taxon>
        <taxon>Ascomycota</taxon>
        <taxon>Pezizomycotina</taxon>
        <taxon>Sordariomycetes</taxon>
        <taxon>Hypocreomycetidae</taxon>
        <taxon>Hypocreales</taxon>
        <taxon>Stachybotryaceae</taxon>
        <taxon>Stachybotrys</taxon>
    </lineage>
</organism>
<evidence type="ECO:0000256" key="1">
    <source>
        <dbReference type="ARBA" id="ARBA00022723"/>
    </source>
</evidence>
<keyword evidence="5" id="KW-0030">Aminoacyl-tRNA synthetase</keyword>
<dbReference type="GO" id="GO:0046872">
    <property type="term" value="F:metal ion binding"/>
    <property type="evidence" value="ECO:0007669"/>
    <property type="project" value="UniProtKB-KW"/>
</dbReference>
<keyword evidence="1" id="KW-0479">Metal-binding</keyword>
<feature type="coiled-coil region" evidence="3">
    <location>
        <begin position="305"/>
        <end position="339"/>
    </location>
</feature>
<dbReference type="AlphaFoldDB" id="A0A8K0WJK5"/>
<keyword evidence="3" id="KW-0175">Coiled coil</keyword>
<dbReference type="Proteomes" id="UP000813444">
    <property type="component" value="Unassembled WGS sequence"/>
</dbReference>
<gene>
    <name evidence="5" type="ORF">B0I35DRAFT_364775</name>
</gene>
<keyword evidence="6" id="KW-1185">Reference proteome</keyword>
<evidence type="ECO:0000256" key="2">
    <source>
        <dbReference type="ARBA" id="ARBA00022833"/>
    </source>
</evidence>
<evidence type="ECO:0000313" key="6">
    <source>
        <dbReference type="Proteomes" id="UP000813444"/>
    </source>
</evidence>
<dbReference type="Gene3D" id="3.30.980.10">
    <property type="entry name" value="Threonyl-trna Synthetase, Chain A, domain 2"/>
    <property type="match status" value="1"/>
</dbReference>
<dbReference type="SUPFAM" id="SSF55186">
    <property type="entry name" value="ThrRS/AlaRS common domain"/>
    <property type="match status" value="1"/>
</dbReference>
<dbReference type="InterPro" id="IPR051335">
    <property type="entry name" value="Alanyl-tRNA_Editing_Enzymes"/>
</dbReference>
<feature type="region of interest" description="Disordered" evidence="4">
    <location>
        <begin position="38"/>
        <end position="59"/>
    </location>
</feature>
<dbReference type="GO" id="GO:0004812">
    <property type="term" value="F:aminoacyl-tRNA ligase activity"/>
    <property type="evidence" value="ECO:0007669"/>
    <property type="project" value="UniProtKB-KW"/>
</dbReference>
<keyword evidence="2" id="KW-0862">Zinc</keyword>